<sequence length="340" mass="36004">MSTPIKALAAFGSKQALQAYEYTPGPLGDDQVEIAVESCGICHSDLSMLDNDWGISSYPFVPGHEVVGKVVALGANTKRHKIGDRVGLGWNSGSCGACPQCLSGNQNLCPTAESTIVGRPGGFATRVRAQWTWLNPIPEGLDANKAGPMFCGGITVFNPILQFGVKPTDRVGVIGIGGLGHLALKFLRAWGCEVVAFTSSDAKRAEALELGAHRTLNSRDSSDLKRAAGSFDFILNTTNVGLDWNTYIAALKPKGRLHTVGAVLEPLDLAAFPMIGGQKSVSGSPIGSPATVDTMLEFSARHGIAPTTETFPMSRANDALEHLRSGKARYRIVLENDLGD</sequence>
<dbReference type="Gene3D" id="3.90.180.10">
    <property type="entry name" value="Medium-chain alcohol dehydrogenases, catalytic domain"/>
    <property type="match status" value="1"/>
</dbReference>
<comment type="cofactor">
    <cofactor evidence="1">
        <name>Zn(2+)</name>
        <dbReference type="ChEBI" id="CHEBI:29105"/>
    </cofactor>
</comment>
<dbReference type="InterPro" id="IPR029752">
    <property type="entry name" value="D-isomer_DH_CS1"/>
</dbReference>
<dbReference type="AlphaFoldDB" id="A0A1T4X8B1"/>
<organism evidence="9 10">
    <name type="scientific">Prosthecobacter debontii</name>
    <dbReference type="NCBI Taxonomy" id="48467"/>
    <lineage>
        <taxon>Bacteria</taxon>
        <taxon>Pseudomonadati</taxon>
        <taxon>Verrucomicrobiota</taxon>
        <taxon>Verrucomicrobiia</taxon>
        <taxon>Verrucomicrobiales</taxon>
        <taxon>Verrucomicrobiaceae</taxon>
        <taxon>Prosthecobacter</taxon>
    </lineage>
</organism>
<proteinExistence type="inferred from homology"/>
<dbReference type="PANTHER" id="PTHR42683">
    <property type="entry name" value="ALDEHYDE REDUCTASE"/>
    <property type="match status" value="1"/>
</dbReference>
<dbReference type="STRING" id="48467.SAMN02745166_01136"/>
<keyword evidence="6" id="KW-0560">Oxidoreductase</keyword>
<dbReference type="InterPro" id="IPR013154">
    <property type="entry name" value="ADH-like_N"/>
</dbReference>
<dbReference type="InterPro" id="IPR020843">
    <property type="entry name" value="ER"/>
</dbReference>
<dbReference type="SUPFAM" id="SSF51735">
    <property type="entry name" value="NAD(P)-binding Rossmann-fold domains"/>
    <property type="match status" value="1"/>
</dbReference>
<evidence type="ECO:0000256" key="1">
    <source>
        <dbReference type="ARBA" id="ARBA00001947"/>
    </source>
</evidence>
<keyword evidence="4" id="KW-0862">Zinc</keyword>
<name>A0A1T4X8B1_9BACT</name>
<keyword evidence="3" id="KW-0479">Metal-binding</keyword>
<dbReference type="OrthoDB" id="9806940at2"/>
<dbReference type="FunFam" id="3.90.180.10:FF:000018">
    <property type="entry name" value="NAD(P)-dependent alcohol dehydrogenase"/>
    <property type="match status" value="1"/>
</dbReference>
<feature type="domain" description="Enoyl reductase (ER)" evidence="8">
    <location>
        <begin position="12"/>
        <end position="334"/>
    </location>
</feature>
<accession>A0A1T4X8B1</accession>
<keyword evidence="10" id="KW-1185">Reference proteome</keyword>
<dbReference type="RefSeq" id="WP_078812343.1">
    <property type="nucleotide sequence ID" value="NZ_FUYE01000003.1"/>
</dbReference>
<protein>
    <recommendedName>
        <fullName evidence="7">alcohol dehydrogenase (NADP(+))</fullName>
        <ecNumber evidence="7">1.1.1.2</ecNumber>
    </recommendedName>
</protein>
<evidence type="ECO:0000259" key="8">
    <source>
        <dbReference type="SMART" id="SM00829"/>
    </source>
</evidence>
<evidence type="ECO:0000256" key="5">
    <source>
        <dbReference type="ARBA" id="ARBA00022857"/>
    </source>
</evidence>
<evidence type="ECO:0000256" key="3">
    <source>
        <dbReference type="ARBA" id="ARBA00022723"/>
    </source>
</evidence>
<evidence type="ECO:0000256" key="6">
    <source>
        <dbReference type="ARBA" id="ARBA00023002"/>
    </source>
</evidence>
<dbReference type="GO" id="GO:0046872">
    <property type="term" value="F:metal ion binding"/>
    <property type="evidence" value="ECO:0007669"/>
    <property type="project" value="UniProtKB-KW"/>
</dbReference>
<dbReference type="SMART" id="SM00829">
    <property type="entry name" value="PKS_ER"/>
    <property type="match status" value="1"/>
</dbReference>
<evidence type="ECO:0000256" key="2">
    <source>
        <dbReference type="ARBA" id="ARBA00008072"/>
    </source>
</evidence>
<dbReference type="Gene3D" id="3.40.50.720">
    <property type="entry name" value="NAD(P)-binding Rossmann-like Domain"/>
    <property type="match status" value="1"/>
</dbReference>
<comment type="similarity">
    <text evidence="2">Belongs to the zinc-containing alcohol dehydrogenase family.</text>
</comment>
<dbReference type="PROSITE" id="PS00065">
    <property type="entry name" value="D_2_HYDROXYACID_DH_1"/>
    <property type="match status" value="1"/>
</dbReference>
<dbReference type="InterPro" id="IPR047109">
    <property type="entry name" value="CAD-like"/>
</dbReference>
<keyword evidence="5" id="KW-0521">NADP</keyword>
<evidence type="ECO:0000313" key="9">
    <source>
        <dbReference type="EMBL" id="SKA85345.1"/>
    </source>
</evidence>
<dbReference type="InterPro" id="IPR036291">
    <property type="entry name" value="NAD(P)-bd_dom_sf"/>
</dbReference>
<dbReference type="GO" id="GO:0008106">
    <property type="term" value="F:alcohol dehydrogenase (NADP+) activity"/>
    <property type="evidence" value="ECO:0007669"/>
    <property type="project" value="UniProtKB-EC"/>
</dbReference>
<dbReference type="Proteomes" id="UP000190774">
    <property type="component" value="Unassembled WGS sequence"/>
</dbReference>
<dbReference type="FunFam" id="3.40.50.720:FF:000022">
    <property type="entry name" value="Cinnamyl alcohol dehydrogenase"/>
    <property type="match status" value="1"/>
</dbReference>
<dbReference type="InterPro" id="IPR013149">
    <property type="entry name" value="ADH-like_C"/>
</dbReference>
<dbReference type="EMBL" id="FUYE01000003">
    <property type="protein sequence ID" value="SKA85345.1"/>
    <property type="molecule type" value="Genomic_DNA"/>
</dbReference>
<dbReference type="Pfam" id="PF08240">
    <property type="entry name" value="ADH_N"/>
    <property type="match status" value="1"/>
</dbReference>
<evidence type="ECO:0000256" key="4">
    <source>
        <dbReference type="ARBA" id="ARBA00022833"/>
    </source>
</evidence>
<evidence type="ECO:0000313" key="10">
    <source>
        <dbReference type="Proteomes" id="UP000190774"/>
    </source>
</evidence>
<dbReference type="Pfam" id="PF00107">
    <property type="entry name" value="ADH_zinc_N"/>
    <property type="match status" value="1"/>
</dbReference>
<gene>
    <name evidence="9" type="ORF">SAMN02745166_01136</name>
</gene>
<dbReference type="SUPFAM" id="SSF50129">
    <property type="entry name" value="GroES-like"/>
    <property type="match status" value="1"/>
</dbReference>
<reference evidence="10" key="1">
    <citation type="submission" date="2017-02" db="EMBL/GenBank/DDBJ databases">
        <authorList>
            <person name="Varghese N."/>
            <person name="Submissions S."/>
        </authorList>
    </citation>
    <scope>NUCLEOTIDE SEQUENCE [LARGE SCALE GENOMIC DNA]</scope>
    <source>
        <strain evidence="10">ATCC 700200</strain>
    </source>
</reference>
<dbReference type="CDD" id="cd05283">
    <property type="entry name" value="CAD1"/>
    <property type="match status" value="1"/>
</dbReference>
<dbReference type="EC" id="1.1.1.2" evidence="7"/>
<dbReference type="InterPro" id="IPR011032">
    <property type="entry name" value="GroES-like_sf"/>
</dbReference>
<evidence type="ECO:0000256" key="7">
    <source>
        <dbReference type="ARBA" id="ARBA00024074"/>
    </source>
</evidence>